<evidence type="ECO:0000313" key="6">
    <source>
        <dbReference type="EMBL" id="MFD1872282.1"/>
    </source>
</evidence>
<evidence type="ECO:0000256" key="1">
    <source>
        <dbReference type="ARBA" id="ARBA00007261"/>
    </source>
</evidence>
<dbReference type="InterPro" id="IPR011249">
    <property type="entry name" value="Metalloenz_LuxS/M16"/>
</dbReference>
<dbReference type="Pfam" id="PF05193">
    <property type="entry name" value="Peptidase_M16_C"/>
    <property type="match status" value="2"/>
</dbReference>
<evidence type="ECO:0000256" key="2">
    <source>
        <dbReference type="SAM" id="MobiDB-lite"/>
    </source>
</evidence>
<dbReference type="PANTHER" id="PTHR11851:SF49">
    <property type="entry name" value="MITOCHONDRIAL-PROCESSING PEPTIDASE SUBUNIT ALPHA"/>
    <property type="match status" value="1"/>
</dbReference>
<dbReference type="InterPro" id="IPR011765">
    <property type="entry name" value="Pept_M16_N"/>
</dbReference>
<feature type="domain" description="Peptidase M16 C-terminal" evidence="5">
    <location>
        <begin position="705"/>
        <end position="880"/>
    </location>
</feature>
<evidence type="ECO:0000259" key="4">
    <source>
        <dbReference type="Pfam" id="PF00675"/>
    </source>
</evidence>
<keyword evidence="7" id="KW-1185">Reference proteome</keyword>
<dbReference type="PANTHER" id="PTHR11851">
    <property type="entry name" value="METALLOPROTEASE"/>
    <property type="match status" value="1"/>
</dbReference>
<evidence type="ECO:0000313" key="7">
    <source>
        <dbReference type="Proteomes" id="UP001597197"/>
    </source>
</evidence>
<gene>
    <name evidence="6" type="ORF">ACFSDX_07575</name>
</gene>
<evidence type="ECO:0000259" key="5">
    <source>
        <dbReference type="Pfam" id="PF05193"/>
    </source>
</evidence>
<comment type="caution">
    <text evidence="6">The sequence shown here is derived from an EMBL/GenBank/DDBJ whole genome shotgun (WGS) entry which is preliminary data.</text>
</comment>
<feature type="compositionally biased region" description="Basic and acidic residues" evidence="2">
    <location>
        <begin position="998"/>
        <end position="1009"/>
    </location>
</feature>
<dbReference type="SUPFAM" id="SSF63411">
    <property type="entry name" value="LuxS/MPP-like metallohydrolase"/>
    <property type="match status" value="4"/>
</dbReference>
<comment type="similarity">
    <text evidence="1">Belongs to the peptidase M16 family.</text>
</comment>
<feature type="domain" description="Peptidase M16 N-terminal" evidence="4">
    <location>
        <begin position="555"/>
        <end position="678"/>
    </location>
</feature>
<organism evidence="6 7">
    <name type="scientific">Hymenobacter bucti</name>
    <dbReference type="NCBI Taxonomy" id="1844114"/>
    <lineage>
        <taxon>Bacteria</taxon>
        <taxon>Pseudomonadati</taxon>
        <taxon>Bacteroidota</taxon>
        <taxon>Cytophagia</taxon>
        <taxon>Cytophagales</taxon>
        <taxon>Hymenobacteraceae</taxon>
        <taxon>Hymenobacter</taxon>
    </lineage>
</organism>
<dbReference type="InterPro" id="IPR007863">
    <property type="entry name" value="Peptidase_M16_C"/>
</dbReference>
<feature type="signal peptide" evidence="3">
    <location>
        <begin position="1"/>
        <end position="24"/>
    </location>
</feature>
<dbReference type="RefSeq" id="WP_382312670.1">
    <property type="nucleotide sequence ID" value="NZ_JBHUFD010000002.1"/>
</dbReference>
<accession>A0ABW4QRS7</accession>
<feature type="domain" description="Peptidase M16 C-terminal" evidence="5">
    <location>
        <begin position="241"/>
        <end position="413"/>
    </location>
</feature>
<protein>
    <submittedName>
        <fullName evidence="6">M16 family metallopeptidase</fullName>
    </submittedName>
</protein>
<feature type="region of interest" description="Disordered" evidence="2">
    <location>
        <begin position="29"/>
        <end position="52"/>
    </location>
</feature>
<evidence type="ECO:0000256" key="3">
    <source>
        <dbReference type="SAM" id="SignalP"/>
    </source>
</evidence>
<dbReference type="Pfam" id="PF00675">
    <property type="entry name" value="Peptidase_M16"/>
    <property type="match status" value="2"/>
</dbReference>
<feature type="compositionally biased region" description="Low complexity" evidence="2">
    <location>
        <begin position="976"/>
        <end position="995"/>
    </location>
</feature>
<dbReference type="EMBL" id="JBHUFD010000002">
    <property type="protein sequence ID" value="MFD1872282.1"/>
    <property type="molecule type" value="Genomic_DNA"/>
</dbReference>
<feature type="domain" description="Peptidase M16 N-terminal" evidence="4">
    <location>
        <begin position="82"/>
        <end position="203"/>
    </location>
</feature>
<proteinExistence type="inferred from homology"/>
<feature type="chain" id="PRO_5045654858" evidence="3">
    <location>
        <begin position="25"/>
        <end position="1018"/>
    </location>
</feature>
<keyword evidence="3" id="KW-0732">Signal</keyword>
<sequence length="1018" mass="110355">MKVPTLYPWLCGLGLALAITPVSAQQKPAAKPAGAKSTTPKPPTVKAPTGATGARLVEKVTKKPGELVIPYEKYVLPNGLTVVVAEDHSDPLVHVDVTYHVGSAREQIGKSGFAHFFEHMMFQGSDHVGDEQHFKLVTAAGGTLNGSTNQDRTNYFETVPNNQLETAMWLEADRMGFLLDAVTQQKFEVQRSTVKNERGQSVDNRPYGQAGEYLSKTLYPYGHPYSWSVIGSLADLDRSNVNDLKNFFLRWYGPNNATLTVGGDVTVAQVLKYAEKYFGPIKRGPAVPVQKLPAPVLTADRYVSYEDNIRFPMLQMVFPTVPHGHPDETPLDALADIIGGGKTSLLYKNLVKTQKAVQAQAYQRNSELSGEFALISLDAPTTRLDSAEVIFRKTLAEFAKNGPTDAQVAQFKASTEAQLVNGLASVQGKVSQLAANQTFFGNPNRLPTDLQELRALTKADVQRVFAKYIQGKHAVILSVVPKGKAAEVAGKDNFTASTAGYKAPNYGYDGLKYVKAVDTFDRSKQPKGGANPVVKVPVIWQDKFDNGLQLIGTRNAEIPTATMQLTIKGGHRLEQTMPGKAGIAALTAQMLNEGSEKYTGEQFAAALDRLGSAIQVFSGDDNTTVYVQTLTKNLPATAALLEQRLLHPRFDAADFDRLKKQTLQGIANQVTQPTVIANNAYSKLLYGQNDIMGVPNSGTTASVTSITLDDVKQFYAANYAPNVSYLTVVGDLDQAAAEQPLAFLKAWPQKNVTLPTAPVAQAQPDKTKIYFINKDGAAQSEIRVGYLTALPYDATGDYYRAYLSNYLLGGAFNSRINLNLREDKGYTYGANSGYRSTRFAGPFTAQAGVRADATAASVKEFMKEINNYRTGISDEELAFLQSSVGQSDALRYETGQQKAGFLSRLVEYDLKPDYVTQQADLLKALKKEDVSASVQKYLPGDKMYIVVVGDRAKAFPGLSELGYEVQELDVNGQPVASAAPTAAAAPATPASATSADMPDGKTKTEENGKKVKTKKKGA</sequence>
<dbReference type="Gene3D" id="3.30.830.10">
    <property type="entry name" value="Metalloenzyme, LuxS/M16 peptidase-like"/>
    <property type="match status" value="4"/>
</dbReference>
<reference evidence="7" key="1">
    <citation type="journal article" date="2019" name="Int. J. Syst. Evol. Microbiol.">
        <title>The Global Catalogue of Microorganisms (GCM) 10K type strain sequencing project: providing services to taxonomists for standard genome sequencing and annotation.</title>
        <authorList>
            <consortium name="The Broad Institute Genomics Platform"/>
            <consortium name="The Broad Institute Genome Sequencing Center for Infectious Disease"/>
            <person name="Wu L."/>
            <person name="Ma J."/>
        </authorList>
    </citation>
    <scope>NUCLEOTIDE SEQUENCE [LARGE SCALE GENOMIC DNA]</scope>
    <source>
        <strain evidence="7">CGMCC 1.15795</strain>
    </source>
</reference>
<feature type="compositionally biased region" description="Low complexity" evidence="2">
    <location>
        <begin position="29"/>
        <end position="39"/>
    </location>
</feature>
<feature type="region of interest" description="Disordered" evidence="2">
    <location>
        <begin position="976"/>
        <end position="1018"/>
    </location>
</feature>
<name>A0ABW4QRS7_9BACT</name>
<dbReference type="Proteomes" id="UP001597197">
    <property type="component" value="Unassembled WGS sequence"/>
</dbReference>
<dbReference type="InterPro" id="IPR050361">
    <property type="entry name" value="MPP/UQCRC_Complex"/>
</dbReference>